<reference evidence="1" key="2">
    <citation type="submission" date="2011-11" db="EMBL/GenBank/DDBJ databases">
        <authorList>
            <person name="Barker E."/>
        </authorList>
    </citation>
    <scope>NUCLEOTIDE SEQUENCE</scope>
    <source>
        <strain evidence="1">Birmingham 1</strain>
    </source>
</reference>
<sequence>MQQLWPGGGAITGTVYGVVSNYSSISSGLHSVFSPIVSAFTPNSSSAGSQGQLNLFGWFNPALQSIRGFFSSVFSYLSSWVTSTISFFGEWNTSYSKLSTWIEGLKTSVFVKQQLIELFSDFHRKIPKVASFFLDSSSRERFQKLFTGDNASKNLEAFKVLSGSKAEIAKYFKVDQGILTHLVNKFAEEPTKVIEKIERLTKLISSISEKYSSSSSGGESVDNGAAPSAPYEFNIQRLDKFLQQRSEGAQIVYELGLQAEVGLNSVGVKLPQEASTVTSLFSSVFGMLLNSSSSTST</sequence>
<dbReference type="KEGG" id="mhb:MHM_04560"/>
<accession>G8C3S6</accession>
<reference evidence="1" key="1">
    <citation type="submission" date="2011-11" db="EMBL/GenBank/DDBJ databases">
        <title>Complete genome sequence of Candidatus Mycoplasma haemominutum.</title>
        <authorList>
            <person name="Barker E.N."/>
            <person name="Darby A.C."/>
            <person name="Helps C.R."/>
            <person name="Peters I.R."/>
            <person name="Hughes M.A."/>
            <person name="Radford A.D."/>
            <person name="Novacco M."/>
            <person name="Boretti F."/>
            <person name="Hofmann-Lehmann R."/>
            <person name="Tasker S."/>
        </authorList>
    </citation>
    <scope>NUCLEOTIDE SEQUENCE</scope>
    <source>
        <strain evidence="1">Birmingham 1</strain>
    </source>
</reference>
<dbReference type="PATRIC" id="fig|1116213.3.peg.492"/>
<name>G8C3S6_9MOLU</name>
<gene>
    <name evidence="1" type="ORF">MHM_04560</name>
</gene>
<dbReference type="EMBL" id="HE613254">
    <property type="protein sequence ID" value="CCE66974.1"/>
    <property type="molecule type" value="Genomic_DNA"/>
</dbReference>
<protein>
    <submittedName>
        <fullName evidence="1">Uncharacterized protein</fullName>
    </submittedName>
</protein>
<dbReference type="RefSeq" id="WP_015511839.1">
    <property type="nucleotide sequence ID" value="NC_021007.1"/>
</dbReference>
<proteinExistence type="predicted"/>
<organism evidence="1">
    <name type="scientific">Candidatus Mycoplasma haematominutum 'Birmingham 1'</name>
    <dbReference type="NCBI Taxonomy" id="1116213"/>
    <lineage>
        <taxon>Bacteria</taxon>
        <taxon>Bacillati</taxon>
        <taxon>Mycoplasmatota</taxon>
        <taxon>Mollicutes</taxon>
        <taxon>Mycoplasmataceae</taxon>
        <taxon>Mycoplasma</taxon>
    </lineage>
</organism>
<evidence type="ECO:0000313" key="1">
    <source>
        <dbReference type="EMBL" id="CCE66974.1"/>
    </source>
</evidence>
<dbReference type="HOGENOM" id="CLU_081511_0_0_14"/>
<dbReference type="AlphaFoldDB" id="G8C3S6"/>